<evidence type="ECO:0000256" key="11">
    <source>
        <dbReference type="ARBA" id="ARBA00022840"/>
    </source>
</evidence>
<dbReference type="PANTHER" id="PTHR34265:SF1">
    <property type="entry name" value="TYPE III PANTOTHENATE KINASE"/>
    <property type="match status" value="1"/>
</dbReference>
<feature type="active site" description="Proton acceptor" evidence="16">
    <location>
        <position position="97"/>
    </location>
</feature>
<evidence type="ECO:0000313" key="17">
    <source>
        <dbReference type="EMBL" id="GLQ30462.1"/>
    </source>
</evidence>
<evidence type="ECO:0000256" key="4">
    <source>
        <dbReference type="ARBA" id="ARBA00005225"/>
    </source>
</evidence>
<feature type="binding site" evidence="16">
    <location>
        <position position="170"/>
    </location>
    <ligand>
        <name>substrate</name>
    </ligand>
</feature>
<dbReference type="GO" id="GO:0046872">
    <property type="term" value="F:metal ion binding"/>
    <property type="evidence" value="ECO:0007669"/>
    <property type="project" value="UniProtKB-KW"/>
</dbReference>
<dbReference type="InterPro" id="IPR004619">
    <property type="entry name" value="Type_III_PanK"/>
</dbReference>
<keyword evidence="10 16" id="KW-0418">Kinase</keyword>
<feature type="binding site" evidence="16">
    <location>
        <position position="117"/>
    </location>
    <ligand>
        <name>K(+)</name>
        <dbReference type="ChEBI" id="CHEBI:29103"/>
    </ligand>
</feature>
<feature type="binding site" evidence="16">
    <location>
        <begin position="7"/>
        <end position="14"/>
    </location>
    <ligand>
        <name>ATP</name>
        <dbReference type="ChEBI" id="CHEBI:30616"/>
    </ligand>
</feature>
<comment type="similarity">
    <text evidence="14 16">Belongs to the type III pantothenate kinase family.</text>
</comment>
<feature type="binding site" evidence="16">
    <location>
        <position position="120"/>
    </location>
    <ligand>
        <name>ATP</name>
        <dbReference type="ChEBI" id="CHEBI:30616"/>
    </ligand>
</feature>
<keyword evidence="13 16" id="KW-0173">Coenzyme A biosynthesis</keyword>
<dbReference type="AlphaFoldDB" id="A0AA37W4U1"/>
<organism evidence="17 18">
    <name type="scientific">Litoribrevibacter albus</name>
    <dbReference type="NCBI Taxonomy" id="1473156"/>
    <lineage>
        <taxon>Bacteria</taxon>
        <taxon>Pseudomonadati</taxon>
        <taxon>Pseudomonadota</taxon>
        <taxon>Gammaproteobacteria</taxon>
        <taxon>Oceanospirillales</taxon>
        <taxon>Oceanospirillaceae</taxon>
        <taxon>Litoribrevibacter</taxon>
    </lineage>
</organism>
<evidence type="ECO:0000256" key="6">
    <source>
        <dbReference type="ARBA" id="ARBA00012102"/>
    </source>
</evidence>
<dbReference type="GO" id="GO:0005737">
    <property type="term" value="C:cytoplasm"/>
    <property type="evidence" value="ECO:0007669"/>
    <property type="project" value="UniProtKB-SubCell"/>
</dbReference>
<protein>
    <recommendedName>
        <fullName evidence="15 16">Type III pantothenate kinase</fullName>
        <ecNumber evidence="6 16">2.7.1.33</ecNumber>
    </recommendedName>
    <alternativeName>
        <fullName evidence="16">PanK-III</fullName>
    </alternativeName>
    <alternativeName>
        <fullName evidence="16">Pantothenic acid kinase</fullName>
    </alternativeName>
</protein>
<keyword evidence="12 16" id="KW-0630">Potassium</keyword>
<name>A0AA37W4U1_9GAMM</name>
<comment type="subcellular location">
    <subcellularLocation>
        <location evidence="3 16">Cytoplasm</location>
    </subcellularLocation>
</comment>
<dbReference type="RefSeq" id="WP_284379389.1">
    <property type="nucleotide sequence ID" value="NZ_BSNM01000004.1"/>
</dbReference>
<keyword evidence="11 16" id="KW-0067">ATP-binding</keyword>
<evidence type="ECO:0000256" key="7">
    <source>
        <dbReference type="ARBA" id="ARBA00022490"/>
    </source>
</evidence>
<evidence type="ECO:0000256" key="15">
    <source>
        <dbReference type="ARBA" id="ARBA00040883"/>
    </source>
</evidence>
<proteinExistence type="inferred from homology"/>
<keyword evidence="8 16" id="KW-0808">Transferase</keyword>
<keyword evidence="18" id="KW-1185">Reference proteome</keyword>
<evidence type="ECO:0000256" key="2">
    <source>
        <dbReference type="ARBA" id="ARBA00001958"/>
    </source>
</evidence>
<evidence type="ECO:0000313" key="18">
    <source>
        <dbReference type="Proteomes" id="UP001161389"/>
    </source>
</evidence>
<evidence type="ECO:0000256" key="16">
    <source>
        <dbReference type="HAMAP-Rule" id="MF_01274"/>
    </source>
</evidence>
<accession>A0AA37W4U1</accession>
<keyword evidence="9 16" id="KW-0547">Nucleotide-binding</keyword>
<dbReference type="GO" id="GO:0004594">
    <property type="term" value="F:pantothenate kinase activity"/>
    <property type="evidence" value="ECO:0007669"/>
    <property type="project" value="UniProtKB-UniRule"/>
</dbReference>
<dbReference type="GO" id="GO:0005524">
    <property type="term" value="F:ATP binding"/>
    <property type="evidence" value="ECO:0007669"/>
    <property type="project" value="UniProtKB-UniRule"/>
</dbReference>
<reference evidence="17" key="2">
    <citation type="submission" date="2023-01" db="EMBL/GenBank/DDBJ databases">
        <title>Draft genome sequence of Litoribrevibacter albus strain NBRC 110071.</title>
        <authorList>
            <person name="Sun Q."/>
            <person name="Mori K."/>
        </authorList>
    </citation>
    <scope>NUCLEOTIDE SEQUENCE</scope>
    <source>
        <strain evidence="17">NBRC 110071</strain>
    </source>
</reference>
<reference evidence="17" key="1">
    <citation type="journal article" date="2014" name="Int. J. Syst. Evol. Microbiol.">
        <title>Complete genome sequence of Corynebacterium casei LMG S-19264T (=DSM 44701T), isolated from a smear-ripened cheese.</title>
        <authorList>
            <consortium name="US DOE Joint Genome Institute (JGI-PGF)"/>
            <person name="Walter F."/>
            <person name="Albersmeier A."/>
            <person name="Kalinowski J."/>
            <person name="Ruckert C."/>
        </authorList>
    </citation>
    <scope>NUCLEOTIDE SEQUENCE</scope>
    <source>
        <strain evidence="17">NBRC 110071</strain>
    </source>
</reference>
<feature type="binding site" evidence="16">
    <location>
        <position position="88"/>
    </location>
    <ligand>
        <name>substrate</name>
    </ligand>
</feature>
<evidence type="ECO:0000256" key="10">
    <source>
        <dbReference type="ARBA" id="ARBA00022777"/>
    </source>
</evidence>
<comment type="catalytic activity">
    <reaction evidence="1 16">
        <text>(R)-pantothenate + ATP = (R)-4'-phosphopantothenate + ADP + H(+)</text>
        <dbReference type="Rhea" id="RHEA:16373"/>
        <dbReference type="ChEBI" id="CHEBI:10986"/>
        <dbReference type="ChEBI" id="CHEBI:15378"/>
        <dbReference type="ChEBI" id="CHEBI:29032"/>
        <dbReference type="ChEBI" id="CHEBI:30616"/>
        <dbReference type="ChEBI" id="CHEBI:456216"/>
        <dbReference type="EC" id="2.7.1.33"/>
    </reaction>
</comment>
<evidence type="ECO:0000256" key="14">
    <source>
        <dbReference type="ARBA" id="ARBA00038036"/>
    </source>
</evidence>
<dbReference type="Gene3D" id="3.30.420.40">
    <property type="match status" value="2"/>
</dbReference>
<dbReference type="EC" id="2.7.1.33" evidence="6 16"/>
<evidence type="ECO:0000256" key="3">
    <source>
        <dbReference type="ARBA" id="ARBA00004496"/>
    </source>
</evidence>
<evidence type="ECO:0000256" key="5">
    <source>
        <dbReference type="ARBA" id="ARBA00011738"/>
    </source>
</evidence>
<dbReference type="InterPro" id="IPR043129">
    <property type="entry name" value="ATPase_NBD"/>
</dbReference>
<evidence type="ECO:0000256" key="12">
    <source>
        <dbReference type="ARBA" id="ARBA00022958"/>
    </source>
</evidence>
<evidence type="ECO:0000256" key="1">
    <source>
        <dbReference type="ARBA" id="ARBA00001206"/>
    </source>
</evidence>
<feature type="binding site" evidence="16">
    <location>
        <begin position="95"/>
        <end position="98"/>
    </location>
    <ligand>
        <name>substrate</name>
    </ligand>
</feature>
<comment type="caution">
    <text evidence="17">The sequence shown here is derived from an EMBL/GenBank/DDBJ whole genome shotgun (WGS) entry which is preliminary data.</text>
</comment>
<dbReference type="EMBL" id="BSNM01000004">
    <property type="protein sequence ID" value="GLQ30462.1"/>
    <property type="molecule type" value="Genomic_DNA"/>
</dbReference>
<dbReference type="NCBIfam" id="TIGR00671">
    <property type="entry name" value="baf"/>
    <property type="match status" value="1"/>
</dbReference>
<keyword evidence="16" id="KW-0479">Metal-binding</keyword>
<dbReference type="HAMAP" id="MF_01274">
    <property type="entry name" value="Pantothen_kinase_3"/>
    <property type="match status" value="1"/>
</dbReference>
<evidence type="ECO:0000256" key="13">
    <source>
        <dbReference type="ARBA" id="ARBA00022993"/>
    </source>
</evidence>
<comment type="function">
    <text evidence="16">Catalyzes the phosphorylation of pantothenate (Pan), the first step in CoA biosynthesis.</text>
</comment>
<dbReference type="SUPFAM" id="SSF53067">
    <property type="entry name" value="Actin-like ATPase domain"/>
    <property type="match status" value="2"/>
</dbReference>
<evidence type="ECO:0000256" key="8">
    <source>
        <dbReference type="ARBA" id="ARBA00022679"/>
    </source>
</evidence>
<evidence type="ECO:0000256" key="9">
    <source>
        <dbReference type="ARBA" id="ARBA00022741"/>
    </source>
</evidence>
<gene>
    <name evidence="16" type="primary">coaX</name>
    <name evidence="17" type="ORF">GCM10007876_09400</name>
</gene>
<dbReference type="PANTHER" id="PTHR34265">
    <property type="entry name" value="TYPE III PANTOTHENATE KINASE"/>
    <property type="match status" value="1"/>
</dbReference>
<comment type="cofactor">
    <cofactor evidence="2">
        <name>K(+)</name>
        <dbReference type="ChEBI" id="CHEBI:29103"/>
    </cofactor>
</comment>
<comment type="pathway">
    <text evidence="4 16">Cofactor biosynthesis; coenzyme A biosynthesis; CoA from (R)-pantothenate: step 1/5.</text>
</comment>
<comment type="cofactor">
    <cofactor evidence="16">
        <name>NH4(+)</name>
        <dbReference type="ChEBI" id="CHEBI:28938"/>
    </cofactor>
    <cofactor evidence="16">
        <name>K(+)</name>
        <dbReference type="ChEBI" id="CHEBI:29103"/>
    </cofactor>
    <text evidence="16">A monovalent cation. Ammonium or potassium.</text>
</comment>
<dbReference type="GO" id="GO:0015937">
    <property type="term" value="P:coenzyme A biosynthetic process"/>
    <property type="evidence" value="ECO:0007669"/>
    <property type="project" value="UniProtKB-UniRule"/>
</dbReference>
<dbReference type="CDD" id="cd24015">
    <property type="entry name" value="ASKHA_NBD_PanK-III"/>
    <property type="match status" value="1"/>
</dbReference>
<sequence length="232" mass="25535">MAEAYFDLGNTSLKVFDTDGNLLGVYSSLEQDWLVQLRGLLDRSVIRRVVISSVAVPEKLNAVLEVLRGIDYQLAAYDVGNWMVQHSYDDPSKLGVDRLLAIEAAYRHYETSLVVIDCGSAVTLDVVDKHGKHQGGYIVPGFRLQMESLLQGTNLSFDELLPDTRLGKNTTECIRHGSLRMIKSLCESLILEVEPAKVVLTGGDLNGVLSSLSELGEVDQYLVFNGLKAVYG</sequence>
<dbReference type="Proteomes" id="UP001161389">
    <property type="component" value="Unassembled WGS sequence"/>
</dbReference>
<comment type="subunit">
    <text evidence="5 16">Homodimer.</text>
</comment>
<dbReference type="Pfam" id="PF03309">
    <property type="entry name" value="Pan_kinase"/>
    <property type="match status" value="1"/>
</dbReference>
<keyword evidence="7 16" id="KW-0963">Cytoplasm</keyword>